<name>T1K4Z9_TETUR</name>
<feature type="chain" id="PRO_5004591235" description="MICOS complex subunit" evidence="2">
    <location>
        <begin position="24"/>
        <end position="450"/>
    </location>
</feature>
<dbReference type="Proteomes" id="UP000015104">
    <property type="component" value="Unassembled WGS sequence"/>
</dbReference>
<dbReference type="EnsemblMetazoa" id="tetur05g04500.1">
    <property type="protein sequence ID" value="tetur05g04500.1"/>
    <property type="gene ID" value="tetur05g04500"/>
</dbReference>
<reference evidence="4" key="1">
    <citation type="submission" date="2011-08" db="EMBL/GenBank/DDBJ databases">
        <authorList>
            <person name="Rombauts S."/>
        </authorList>
    </citation>
    <scope>NUCLEOTIDE SEQUENCE</scope>
    <source>
        <strain evidence="4">London</strain>
    </source>
</reference>
<evidence type="ECO:0000313" key="3">
    <source>
        <dbReference type="EnsemblMetazoa" id="tetur05g04500.1"/>
    </source>
</evidence>
<organism evidence="3 4">
    <name type="scientific">Tetranychus urticae</name>
    <name type="common">Two-spotted spider mite</name>
    <dbReference type="NCBI Taxonomy" id="32264"/>
    <lineage>
        <taxon>Eukaryota</taxon>
        <taxon>Metazoa</taxon>
        <taxon>Ecdysozoa</taxon>
        <taxon>Arthropoda</taxon>
        <taxon>Chelicerata</taxon>
        <taxon>Arachnida</taxon>
        <taxon>Acari</taxon>
        <taxon>Acariformes</taxon>
        <taxon>Trombidiformes</taxon>
        <taxon>Prostigmata</taxon>
        <taxon>Eleutherengona</taxon>
        <taxon>Raphignathae</taxon>
        <taxon>Tetranychoidea</taxon>
        <taxon>Tetranychidae</taxon>
        <taxon>Tetranychus</taxon>
    </lineage>
</organism>
<gene>
    <name evidence="3" type="primary">107360586</name>
</gene>
<dbReference type="OrthoDB" id="10597890at2759"/>
<evidence type="ECO:0000313" key="4">
    <source>
        <dbReference type="Proteomes" id="UP000015104"/>
    </source>
</evidence>
<evidence type="ECO:0000256" key="1">
    <source>
        <dbReference type="SAM" id="MobiDB-lite"/>
    </source>
</evidence>
<dbReference type="AlphaFoldDB" id="T1K4Z9"/>
<reference evidence="3" key="2">
    <citation type="submission" date="2015-06" db="UniProtKB">
        <authorList>
            <consortium name="EnsemblMetazoa"/>
        </authorList>
    </citation>
    <scope>IDENTIFICATION</scope>
</reference>
<sequence>MAISLKTVFLLSILVINLQQLESAKLHIRNEPVSPCCQPSFLMNLFSYSPCACPPPPTALPPPVKKEPVKVEHTTPNYPVSTVPPKEYHVSPCGPPQCYVDPAKQTAELAKIFNEGSSKILKYTSTATGPIIYAAEAINSGADLIPMAFAASGDFLGKAISGPIKLFSKLGFGFLTGAISQIISIPITFGTSVQASVINVQPYLERIMSIGSNCCPQTTQAPLFSSGIEQIALKPIGILAGASHIALGKMLNIGGTTFKLIGTMTRFGGELAETAGYGMKNNGAIKVADGVNSIASFLKKLETPSSVICVVGDDKVGFYEPIDEKKKEKDEKTGKEKPITVTESYKPTTSAYVPTTTAKYIVPVTTPYSTTTTTVKYIPPVTTPYATTTTAVKYTTAYVPPKIEKPTTTTMVPFFPDAYDSSVNIPDVPEGSSLSDGYHPNPEEEEKDDD</sequence>
<proteinExistence type="predicted"/>
<feature type="signal peptide" evidence="2">
    <location>
        <begin position="1"/>
        <end position="23"/>
    </location>
</feature>
<feature type="region of interest" description="Disordered" evidence="1">
    <location>
        <begin position="419"/>
        <end position="450"/>
    </location>
</feature>
<protein>
    <recommendedName>
        <fullName evidence="5">MICOS complex subunit</fullName>
    </recommendedName>
</protein>
<dbReference type="KEGG" id="tut:107360586"/>
<keyword evidence="2" id="KW-0732">Signal</keyword>
<evidence type="ECO:0008006" key="5">
    <source>
        <dbReference type="Google" id="ProtNLM"/>
    </source>
</evidence>
<dbReference type="OMA" id="NESEYDA"/>
<dbReference type="EMBL" id="CAEY01001582">
    <property type="status" value="NOT_ANNOTATED_CDS"/>
    <property type="molecule type" value="Genomic_DNA"/>
</dbReference>
<dbReference type="HOGENOM" id="CLU_608804_0_0_1"/>
<accession>T1K4Z9</accession>
<keyword evidence="4" id="KW-1185">Reference proteome</keyword>
<evidence type="ECO:0000256" key="2">
    <source>
        <dbReference type="SAM" id="SignalP"/>
    </source>
</evidence>